<evidence type="ECO:0000256" key="6">
    <source>
        <dbReference type="ARBA" id="ARBA00023136"/>
    </source>
</evidence>
<feature type="region of interest" description="Disordered" evidence="7">
    <location>
        <begin position="312"/>
        <end position="335"/>
    </location>
</feature>
<evidence type="ECO:0000313" key="11">
    <source>
        <dbReference type="EMBL" id="CAL4762099.1"/>
    </source>
</evidence>
<feature type="transmembrane region" description="Helical" evidence="8">
    <location>
        <begin position="172"/>
        <end position="192"/>
    </location>
</feature>
<sequence length="764" mass="83389">MSLTSLASLDRPGVRALGLDGLDGFDANRDERDVQADVLHAFRLLETQSAQRPQRQTATEQTELRGKLSTLFPRWLIIVNLCSLICCVVVEGLLHPRWPHKDLERPLQYPVRVAYGTLLALVFSLTHLLNGVRSSFVFAGLLMVLALVGLVDHMDIVTGFARVGPWLPQLQFVIICGIRDSGILEFSLLWMLGRNPKQGHLPRSRLYCAVLLLGAFVGATTAITTATPVIIQWAKSHSFKLRPLLLLMVVAATCGNSVFVTSSPSSIAIRDILCVTNCELKSQAFLALANAAFLGLYVVIIGEFLAKKDHGPSVRETQQTHRLADEGESEEKPNNSDQLHYELDFVVLMGSFVCGHTVRSAGFMNLPGVAIQRLSRLQKSRRSNGSVNSSNDVRTTLTAEGSDLDDWVLEAEDLITARCSTAGVCAMRRYPGVFVMRGLHCHQALGGRRHERRLYESVVAGGSEVVGRSLEELLGFPTASDSIPPPETLAVPWCVRVFRGYPLAAWRREVDGVRPLSPHLDVLAEGDVVLIDAFGEFPSLHTAQRHFLISGLVPKSQAPRHGRATDMWRGIMAATGLIVALVLDLQKRCNILVSTMVIVAMLCVSSGVKPNQISEVMDWNSCLTIGLGEGVAVALRRSGLQAALAKLIIHIRDVGGLPLQLCVLSFTAQLAAACISPTPAGLLVANSALALDNEYGQLSSRQLVLLIVISCNMVLTVPMPDELMRRRKRAFSVRSMFMWSLPTAVLVAGLTAAWTLLLAHVEDQ</sequence>
<evidence type="ECO:0000256" key="2">
    <source>
        <dbReference type="ARBA" id="ARBA00022448"/>
    </source>
</evidence>
<dbReference type="AlphaFoldDB" id="A0A9P1BK41"/>
<keyword evidence="3 8" id="KW-0812">Transmembrane</keyword>
<feature type="transmembrane region" description="Helical" evidence="8">
    <location>
        <begin position="106"/>
        <end position="126"/>
    </location>
</feature>
<evidence type="ECO:0000256" key="4">
    <source>
        <dbReference type="ARBA" id="ARBA00022737"/>
    </source>
</evidence>
<keyword evidence="2" id="KW-0813">Transport</keyword>
<dbReference type="PANTHER" id="PTHR43652">
    <property type="entry name" value="BASIC AMINO ACID ANTIPORTER YFCC-RELATED"/>
    <property type="match status" value="1"/>
</dbReference>
<evidence type="ECO:0000313" key="12">
    <source>
        <dbReference type="Proteomes" id="UP001152797"/>
    </source>
</evidence>
<evidence type="ECO:0000256" key="3">
    <source>
        <dbReference type="ARBA" id="ARBA00022692"/>
    </source>
</evidence>
<keyword evidence="5 8" id="KW-1133">Transmembrane helix</keyword>
<gene>
    <name evidence="10" type="ORF">C1SCF055_LOCUS3162</name>
</gene>
<accession>A0A9P1BK41</accession>
<dbReference type="EMBL" id="CAMXCT030000158">
    <property type="protein sequence ID" value="CAL4762099.1"/>
    <property type="molecule type" value="Genomic_DNA"/>
</dbReference>
<dbReference type="EMBL" id="CAMXCT020000158">
    <property type="protein sequence ID" value="CAL1128162.1"/>
    <property type="molecule type" value="Genomic_DNA"/>
</dbReference>
<reference evidence="10" key="1">
    <citation type="submission" date="2022-10" db="EMBL/GenBank/DDBJ databases">
        <authorList>
            <person name="Chen Y."/>
            <person name="Dougan E. K."/>
            <person name="Chan C."/>
            <person name="Rhodes N."/>
            <person name="Thang M."/>
        </authorList>
    </citation>
    <scope>NUCLEOTIDE SEQUENCE</scope>
</reference>
<proteinExistence type="predicted"/>
<evidence type="ECO:0000259" key="9">
    <source>
        <dbReference type="Pfam" id="PF03600"/>
    </source>
</evidence>
<reference evidence="11 12" key="2">
    <citation type="submission" date="2024-05" db="EMBL/GenBank/DDBJ databases">
        <authorList>
            <person name="Chen Y."/>
            <person name="Shah S."/>
            <person name="Dougan E. K."/>
            <person name="Thang M."/>
            <person name="Chan C."/>
        </authorList>
    </citation>
    <scope>NUCLEOTIDE SEQUENCE [LARGE SCALE GENOMIC DNA]</scope>
</reference>
<protein>
    <submittedName>
        <fullName evidence="11">Sulfur deprivation response regulator</fullName>
    </submittedName>
</protein>
<feature type="transmembrane region" description="Helical" evidence="8">
    <location>
        <begin position="132"/>
        <end position="151"/>
    </location>
</feature>
<feature type="transmembrane region" description="Helical" evidence="8">
    <location>
        <begin position="243"/>
        <end position="264"/>
    </location>
</feature>
<evidence type="ECO:0000256" key="7">
    <source>
        <dbReference type="SAM" id="MobiDB-lite"/>
    </source>
</evidence>
<keyword evidence="12" id="KW-1185">Reference proteome</keyword>
<feature type="transmembrane region" description="Helical" evidence="8">
    <location>
        <begin position="737"/>
        <end position="761"/>
    </location>
</feature>
<comment type="caution">
    <text evidence="10">The sequence shown here is derived from an EMBL/GenBank/DDBJ whole genome shotgun (WGS) entry which is preliminary data.</text>
</comment>
<dbReference type="EMBL" id="CAMXCT010000158">
    <property type="protein sequence ID" value="CAI3974787.1"/>
    <property type="molecule type" value="Genomic_DNA"/>
</dbReference>
<dbReference type="InterPro" id="IPR004680">
    <property type="entry name" value="Cit_transptr-like_dom"/>
</dbReference>
<feature type="transmembrane region" description="Helical" evidence="8">
    <location>
        <begin position="75"/>
        <end position="94"/>
    </location>
</feature>
<organism evidence="10">
    <name type="scientific">Cladocopium goreaui</name>
    <dbReference type="NCBI Taxonomy" id="2562237"/>
    <lineage>
        <taxon>Eukaryota</taxon>
        <taxon>Sar</taxon>
        <taxon>Alveolata</taxon>
        <taxon>Dinophyceae</taxon>
        <taxon>Suessiales</taxon>
        <taxon>Symbiodiniaceae</taxon>
        <taxon>Cladocopium</taxon>
    </lineage>
</organism>
<evidence type="ECO:0000256" key="5">
    <source>
        <dbReference type="ARBA" id="ARBA00022989"/>
    </source>
</evidence>
<evidence type="ECO:0000256" key="8">
    <source>
        <dbReference type="SAM" id="Phobius"/>
    </source>
</evidence>
<dbReference type="Pfam" id="PF03600">
    <property type="entry name" value="CitMHS"/>
    <property type="match status" value="1"/>
</dbReference>
<dbReference type="GO" id="GO:0055085">
    <property type="term" value="P:transmembrane transport"/>
    <property type="evidence" value="ECO:0007669"/>
    <property type="project" value="InterPro"/>
</dbReference>
<dbReference type="Proteomes" id="UP001152797">
    <property type="component" value="Unassembled WGS sequence"/>
</dbReference>
<name>A0A9P1BK41_9DINO</name>
<dbReference type="PANTHER" id="PTHR43652:SF2">
    <property type="entry name" value="BASIC AMINO ACID ANTIPORTER YFCC-RELATED"/>
    <property type="match status" value="1"/>
</dbReference>
<keyword evidence="6 8" id="KW-0472">Membrane</keyword>
<keyword evidence="4" id="KW-0677">Repeat</keyword>
<dbReference type="InterPro" id="IPR051679">
    <property type="entry name" value="DASS-Related_Transporters"/>
</dbReference>
<evidence type="ECO:0000313" key="10">
    <source>
        <dbReference type="EMBL" id="CAI3974787.1"/>
    </source>
</evidence>
<feature type="domain" description="Citrate transporter-like" evidence="9">
    <location>
        <begin position="132"/>
        <end position="697"/>
    </location>
</feature>
<feature type="transmembrane region" description="Helical" evidence="8">
    <location>
        <begin position="204"/>
        <end position="231"/>
    </location>
</feature>
<dbReference type="GO" id="GO:0005886">
    <property type="term" value="C:plasma membrane"/>
    <property type="evidence" value="ECO:0007669"/>
    <property type="project" value="TreeGrafter"/>
</dbReference>
<evidence type="ECO:0000256" key="1">
    <source>
        <dbReference type="ARBA" id="ARBA00004141"/>
    </source>
</evidence>
<comment type="subcellular location">
    <subcellularLocation>
        <location evidence="1">Membrane</location>
        <topology evidence="1">Multi-pass membrane protein</topology>
    </subcellularLocation>
</comment>
<feature type="transmembrane region" description="Helical" evidence="8">
    <location>
        <begin position="284"/>
        <end position="306"/>
    </location>
</feature>